<proteinExistence type="predicted"/>
<dbReference type="Proteomes" id="UP000050501">
    <property type="component" value="Unassembled WGS sequence"/>
</dbReference>
<protein>
    <recommendedName>
        <fullName evidence="1">YvlB/LiaX N-terminal domain-containing protein</fullName>
    </recommendedName>
</protein>
<reference evidence="2 3" key="1">
    <citation type="submission" date="2015-07" db="EMBL/GenBank/DDBJ databases">
        <title>Genome sequence of Levilinea saccharolytica DSM 16555.</title>
        <authorList>
            <person name="Hemp J."/>
            <person name="Ward L.M."/>
            <person name="Pace L.A."/>
            <person name="Fischer W.W."/>
        </authorList>
    </citation>
    <scope>NUCLEOTIDE SEQUENCE [LARGE SCALE GENOMIC DNA]</scope>
    <source>
        <strain evidence="2 3">KIBI-1</strain>
    </source>
</reference>
<accession>A0A0P6XSC5</accession>
<gene>
    <name evidence="2" type="ORF">ADN01_14060</name>
</gene>
<comment type="caution">
    <text evidence="2">The sequence shown here is derived from an EMBL/GenBank/DDBJ whole genome shotgun (WGS) entry which is preliminary data.</text>
</comment>
<feature type="domain" description="YvlB/LiaX N-terminal" evidence="1">
    <location>
        <begin position="1"/>
        <end position="20"/>
    </location>
</feature>
<evidence type="ECO:0000313" key="2">
    <source>
        <dbReference type="EMBL" id="KPL79640.1"/>
    </source>
</evidence>
<dbReference type="OrthoDB" id="164380at2"/>
<name>A0A0P6XSC5_9CHLR</name>
<sequence length="120" mass="13191">MVKDGKISAEDAAELLAALDVAAERKANPPAAPIPPYAGDRRNRWLRVRVTDTDTGKVRVNVRLPTSMIKAGMKMGMRFAPEVDGMDMSQLTAYIESGEVGQIVDVYDEQDGEHVEVFIE</sequence>
<keyword evidence="3" id="KW-1185">Reference proteome</keyword>
<organism evidence="2 3">
    <name type="scientific">Levilinea saccharolytica</name>
    <dbReference type="NCBI Taxonomy" id="229921"/>
    <lineage>
        <taxon>Bacteria</taxon>
        <taxon>Bacillati</taxon>
        <taxon>Chloroflexota</taxon>
        <taxon>Anaerolineae</taxon>
        <taxon>Anaerolineales</taxon>
        <taxon>Anaerolineaceae</taxon>
        <taxon>Levilinea</taxon>
    </lineage>
</organism>
<dbReference type="EMBL" id="LGCM01000047">
    <property type="protein sequence ID" value="KPL79640.1"/>
    <property type="molecule type" value="Genomic_DNA"/>
</dbReference>
<evidence type="ECO:0000259" key="1">
    <source>
        <dbReference type="Pfam" id="PF22746"/>
    </source>
</evidence>
<dbReference type="AlphaFoldDB" id="A0A0P6XSC5"/>
<dbReference type="STRING" id="229921.ADN01_14060"/>
<dbReference type="InterPro" id="IPR053959">
    <property type="entry name" value="YvlB/LiaX_N"/>
</dbReference>
<dbReference type="Pfam" id="PF22746">
    <property type="entry name" value="SHOCT-like_DUF2089-C"/>
    <property type="match status" value="1"/>
</dbReference>
<evidence type="ECO:0000313" key="3">
    <source>
        <dbReference type="Proteomes" id="UP000050501"/>
    </source>
</evidence>